<dbReference type="PANTHER" id="PTHR35268:SF1">
    <property type="entry name" value="UBIQUINOL-CYTOCHROME-C REDUCTASE COMPLEX ASSEMBLY FACTOR 4"/>
    <property type="match status" value="1"/>
</dbReference>
<sequence length="156" mass="18285">MASAMLRRIAGTIFSECNLLTPRKLSTPIGWRTLANVSNKSKDYKNEEQYEEPLRFTGSKADTWIAMKSRTGKISDEPWYQMYVVIASTAAFLIYFGILREESDIDRHFDLTLYDHIEGLEEVQLRAVLKFNRERNLDTKEIEARLREIEKQKMDK</sequence>
<dbReference type="PANTHER" id="PTHR35268">
    <property type="entry name" value="PROTEIN CCSMST1"/>
    <property type="match status" value="1"/>
</dbReference>
<evidence type="ECO:0000313" key="2">
    <source>
        <dbReference type="Proteomes" id="UP000829291"/>
    </source>
</evidence>
<keyword evidence="1" id="KW-1133">Transmembrane helix</keyword>
<reference evidence="3" key="1">
    <citation type="submission" date="2025-08" db="UniProtKB">
        <authorList>
            <consortium name="RefSeq"/>
        </authorList>
    </citation>
    <scope>IDENTIFICATION</scope>
    <source>
        <tissue evidence="3">Thorax and Abdomen</tissue>
    </source>
</reference>
<proteinExistence type="predicted"/>
<protein>
    <submittedName>
        <fullName evidence="3">Uncharacterized protein LOC107225596 isoform X1</fullName>
    </submittedName>
</protein>
<dbReference type="RefSeq" id="XP_046594461.1">
    <property type="nucleotide sequence ID" value="XM_046738505.1"/>
</dbReference>
<keyword evidence="1" id="KW-0472">Membrane</keyword>
<keyword evidence="1" id="KW-0812">Transmembrane</keyword>
<dbReference type="InterPro" id="IPR029160">
    <property type="entry name" value="UQCC4"/>
</dbReference>
<feature type="transmembrane region" description="Helical" evidence="1">
    <location>
        <begin position="80"/>
        <end position="99"/>
    </location>
</feature>
<dbReference type="Proteomes" id="UP000829291">
    <property type="component" value="Chromosome 4"/>
</dbReference>
<keyword evidence="2" id="KW-1185">Reference proteome</keyword>
<dbReference type="Pfam" id="PF15013">
    <property type="entry name" value="CCSMST1"/>
    <property type="match status" value="1"/>
</dbReference>
<evidence type="ECO:0000313" key="3">
    <source>
        <dbReference type="RefSeq" id="XP_046594461.1"/>
    </source>
</evidence>
<dbReference type="GeneID" id="107225596"/>
<name>A0ABM3G2F8_NEOLC</name>
<gene>
    <name evidence="3" type="primary">LOC107225596</name>
</gene>
<accession>A0ABM3G2F8</accession>
<evidence type="ECO:0000256" key="1">
    <source>
        <dbReference type="SAM" id="Phobius"/>
    </source>
</evidence>
<organism evidence="2 3">
    <name type="scientific">Neodiprion lecontei</name>
    <name type="common">Redheaded pine sawfly</name>
    <dbReference type="NCBI Taxonomy" id="441921"/>
    <lineage>
        <taxon>Eukaryota</taxon>
        <taxon>Metazoa</taxon>
        <taxon>Ecdysozoa</taxon>
        <taxon>Arthropoda</taxon>
        <taxon>Hexapoda</taxon>
        <taxon>Insecta</taxon>
        <taxon>Pterygota</taxon>
        <taxon>Neoptera</taxon>
        <taxon>Endopterygota</taxon>
        <taxon>Hymenoptera</taxon>
        <taxon>Tenthredinoidea</taxon>
        <taxon>Diprionidae</taxon>
        <taxon>Diprioninae</taxon>
        <taxon>Neodiprion</taxon>
    </lineage>
</organism>